<dbReference type="Proteomes" id="UP000319865">
    <property type="component" value="Unassembled WGS sequence"/>
</dbReference>
<dbReference type="InterPro" id="IPR051532">
    <property type="entry name" value="Ester_Hydrolysis_Enzymes"/>
</dbReference>
<name>A0A543PEV5_9ACTN</name>
<protein>
    <submittedName>
        <fullName evidence="3">Lysophospholipase L1-like esterase</fullName>
    </submittedName>
</protein>
<dbReference type="Pfam" id="PF13472">
    <property type="entry name" value="Lipase_GDSL_2"/>
    <property type="match status" value="1"/>
</dbReference>
<dbReference type="Gene3D" id="3.40.50.1110">
    <property type="entry name" value="SGNH hydrolase"/>
    <property type="match status" value="1"/>
</dbReference>
<keyword evidence="4" id="KW-1185">Reference proteome</keyword>
<organism evidence="3 4">
    <name type="scientific">Blastococcus colisei</name>
    <dbReference type="NCBI Taxonomy" id="1564162"/>
    <lineage>
        <taxon>Bacteria</taxon>
        <taxon>Bacillati</taxon>
        <taxon>Actinomycetota</taxon>
        <taxon>Actinomycetes</taxon>
        <taxon>Geodermatophilales</taxon>
        <taxon>Geodermatophilaceae</taxon>
        <taxon>Blastococcus</taxon>
    </lineage>
</organism>
<gene>
    <name evidence="3" type="ORF">FHU33_2004</name>
</gene>
<dbReference type="PANTHER" id="PTHR30383">
    <property type="entry name" value="THIOESTERASE 1/PROTEASE 1/LYSOPHOSPHOLIPASE L1"/>
    <property type="match status" value="1"/>
</dbReference>
<dbReference type="EMBL" id="VFQE01000001">
    <property type="protein sequence ID" value="TQN42598.1"/>
    <property type="molecule type" value="Genomic_DNA"/>
</dbReference>
<dbReference type="InterPro" id="IPR036514">
    <property type="entry name" value="SGNH_hydro_sf"/>
</dbReference>
<evidence type="ECO:0000313" key="4">
    <source>
        <dbReference type="Proteomes" id="UP000319865"/>
    </source>
</evidence>
<dbReference type="PANTHER" id="PTHR30383:SF5">
    <property type="entry name" value="SGNH HYDROLASE-TYPE ESTERASE DOMAIN-CONTAINING PROTEIN"/>
    <property type="match status" value="1"/>
</dbReference>
<dbReference type="InterPro" id="IPR013830">
    <property type="entry name" value="SGNH_hydro"/>
</dbReference>
<evidence type="ECO:0000256" key="1">
    <source>
        <dbReference type="SAM" id="MobiDB-lite"/>
    </source>
</evidence>
<sequence>MIRKPDHQGTSLTVDGEGGPRTTREPDHRGSRGPARGVGRGVTRSSLRLVVLGDSIAYGTGALHADDTLGRRLRRALEADGFDVDLHVLAVPGAVSAGLTAQVRGAQPLDADLAVVVIGANDLARFVPPEEAAAALGAAVGVLRARGTDVVVVPAPDMSSVPFVPPAFRPLVQAACARLQARQAAVVEAAGGSVAGVAAEVAGDFAADPAMFSADRFHPSSAGYARIAAALAPVVLAAARQRRDEAAA</sequence>
<dbReference type="SUPFAM" id="SSF52266">
    <property type="entry name" value="SGNH hydrolase"/>
    <property type="match status" value="1"/>
</dbReference>
<feature type="region of interest" description="Disordered" evidence="1">
    <location>
        <begin position="1"/>
        <end position="40"/>
    </location>
</feature>
<proteinExistence type="predicted"/>
<dbReference type="AlphaFoldDB" id="A0A543PEV5"/>
<feature type="domain" description="SGNH hydrolase-type esterase" evidence="2">
    <location>
        <begin position="51"/>
        <end position="226"/>
    </location>
</feature>
<accession>A0A543PEV5</accession>
<reference evidence="3 4" key="1">
    <citation type="submission" date="2019-06" db="EMBL/GenBank/DDBJ databases">
        <title>Sequencing the genomes of 1000 actinobacteria strains.</title>
        <authorList>
            <person name="Klenk H.-P."/>
        </authorList>
    </citation>
    <scope>NUCLEOTIDE SEQUENCE [LARGE SCALE GENOMIC DNA]</scope>
    <source>
        <strain evidence="3 4">DSM 46837</strain>
    </source>
</reference>
<dbReference type="GO" id="GO:0004622">
    <property type="term" value="F:phosphatidylcholine lysophospholipase activity"/>
    <property type="evidence" value="ECO:0007669"/>
    <property type="project" value="TreeGrafter"/>
</dbReference>
<comment type="caution">
    <text evidence="3">The sequence shown here is derived from an EMBL/GenBank/DDBJ whole genome shotgun (WGS) entry which is preliminary data.</text>
</comment>
<evidence type="ECO:0000259" key="2">
    <source>
        <dbReference type="Pfam" id="PF13472"/>
    </source>
</evidence>
<evidence type="ECO:0000313" key="3">
    <source>
        <dbReference type="EMBL" id="TQN42598.1"/>
    </source>
</evidence>